<dbReference type="CDD" id="cd00090">
    <property type="entry name" value="HTH_ARSR"/>
    <property type="match status" value="1"/>
</dbReference>
<gene>
    <name evidence="5" type="ORF">SAMN04490178_11016</name>
</gene>
<protein>
    <submittedName>
        <fullName evidence="5">DNA-binding transcriptional regulator, ArsR family</fullName>
    </submittedName>
</protein>
<dbReference type="NCBIfam" id="NF033788">
    <property type="entry name" value="HTH_metalloreg"/>
    <property type="match status" value="1"/>
</dbReference>
<dbReference type="GO" id="GO:0003677">
    <property type="term" value="F:DNA binding"/>
    <property type="evidence" value="ECO:0007669"/>
    <property type="project" value="UniProtKB-KW"/>
</dbReference>
<accession>A0A1H8V198</accession>
<evidence type="ECO:0000259" key="4">
    <source>
        <dbReference type="PROSITE" id="PS50987"/>
    </source>
</evidence>
<evidence type="ECO:0000256" key="1">
    <source>
        <dbReference type="ARBA" id="ARBA00023015"/>
    </source>
</evidence>
<evidence type="ECO:0000313" key="6">
    <source>
        <dbReference type="Proteomes" id="UP000198847"/>
    </source>
</evidence>
<dbReference type="PANTHER" id="PTHR43132:SF6">
    <property type="entry name" value="HTH-TYPE TRANSCRIPTIONAL REPRESSOR CZRA"/>
    <property type="match status" value="1"/>
</dbReference>
<dbReference type="EMBL" id="FODY01000010">
    <property type="protein sequence ID" value="SEP08997.1"/>
    <property type="molecule type" value="Genomic_DNA"/>
</dbReference>
<name>A0A1H8V198_9FIRM</name>
<dbReference type="OrthoDB" id="9794330at2"/>
<keyword evidence="3" id="KW-0804">Transcription</keyword>
<dbReference type="Gene3D" id="1.10.10.10">
    <property type="entry name" value="Winged helix-like DNA-binding domain superfamily/Winged helix DNA-binding domain"/>
    <property type="match status" value="1"/>
</dbReference>
<dbReference type="PANTHER" id="PTHR43132">
    <property type="entry name" value="ARSENICAL RESISTANCE OPERON REPRESSOR ARSR-RELATED"/>
    <property type="match status" value="1"/>
</dbReference>
<dbReference type="Pfam" id="PF01022">
    <property type="entry name" value="HTH_5"/>
    <property type="match status" value="1"/>
</dbReference>
<dbReference type="AlphaFoldDB" id="A0A1H8V198"/>
<dbReference type="InterPro" id="IPR011991">
    <property type="entry name" value="ArsR-like_HTH"/>
</dbReference>
<dbReference type="InterPro" id="IPR051011">
    <property type="entry name" value="Metal_resp_trans_reg"/>
</dbReference>
<keyword evidence="6" id="KW-1185">Reference proteome</keyword>
<reference evidence="5 6" key="1">
    <citation type="submission" date="2016-10" db="EMBL/GenBank/DDBJ databases">
        <authorList>
            <person name="de Groot N.N."/>
        </authorList>
    </citation>
    <scope>NUCLEOTIDE SEQUENCE [LARGE SCALE GENOMIC DNA]</scope>
    <source>
        <strain evidence="5 6">DSM 13305</strain>
    </source>
</reference>
<dbReference type="RefSeq" id="WP_091746404.1">
    <property type="nucleotide sequence ID" value="NZ_FODY01000010.1"/>
</dbReference>
<dbReference type="GO" id="GO:0003700">
    <property type="term" value="F:DNA-binding transcription factor activity"/>
    <property type="evidence" value="ECO:0007669"/>
    <property type="project" value="InterPro"/>
</dbReference>
<dbReference type="PRINTS" id="PR00778">
    <property type="entry name" value="HTHARSR"/>
</dbReference>
<dbReference type="STRING" id="112903.SAMN04490178_11016"/>
<keyword evidence="2 5" id="KW-0238">DNA-binding</keyword>
<dbReference type="InterPro" id="IPR001845">
    <property type="entry name" value="HTH_ArsR_DNA-bd_dom"/>
</dbReference>
<dbReference type="InterPro" id="IPR036390">
    <property type="entry name" value="WH_DNA-bd_sf"/>
</dbReference>
<dbReference type="InterPro" id="IPR036388">
    <property type="entry name" value="WH-like_DNA-bd_sf"/>
</dbReference>
<keyword evidence="1" id="KW-0805">Transcription regulation</keyword>
<organism evidence="5 6">
    <name type="scientific">Propionispora vibrioides</name>
    <dbReference type="NCBI Taxonomy" id="112903"/>
    <lineage>
        <taxon>Bacteria</taxon>
        <taxon>Bacillati</taxon>
        <taxon>Bacillota</taxon>
        <taxon>Negativicutes</taxon>
        <taxon>Selenomonadales</taxon>
        <taxon>Sporomusaceae</taxon>
        <taxon>Propionispora</taxon>
    </lineage>
</organism>
<dbReference type="Proteomes" id="UP000198847">
    <property type="component" value="Unassembled WGS sequence"/>
</dbReference>
<evidence type="ECO:0000256" key="3">
    <source>
        <dbReference type="ARBA" id="ARBA00023163"/>
    </source>
</evidence>
<feature type="domain" description="HTH arsR-type" evidence="4">
    <location>
        <begin position="29"/>
        <end position="122"/>
    </location>
</feature>
<proteinExistence type="predicted"/>
<dbReference type="PROSITE" id="PS50987">
    <property type="entry name" value="HTH_ARSR_2"/>
    <property type="match status" value="1"/>
</dbReference>
<evidence type="ECO:0000313" key="5">
    <source>
        <dbReference type="EMBL" id="SEP08997.1"/>
    </source>
</evidence>
<evidence type="ECO:0000256" key="2">
    <source>
        <dbReference type="ARBA" id="ARBA00023125"/>
    </source>
</evidence>
<dbReference type="SMART" id="SM00418">
    <property type="entry name" value="HTH_ARSR"/>
    <property type="match status" value="1"/>
</dbReference>
<dbReference type="SUPFAM" id="SSF46785">
    <property type="entry name" value="Winged helix' DNA-binding domain"/>
    <property type="match status" value="1"/>
</dbReference>
<sequence length="122" mass="13825">MVTSDCTMDTCEELCEHPQVVCLARKDALPETEAQQVAETFKLLGDATRIKMLHALAKRELCVCDLAAVVEMGQSAVSHQLRLLRSARLVKYRKEGKMAWYSLDDTHIESLLAQCVEHTRHR</sequence>